<dbReference type="KEGG" id="hhy:Halhy_1926"/>
<dbReference type="eggNOG" id="ENOG5032TU6">
    <property type="taxonomic scope" value="Bacteria"/>
</dbReference>
<name>F4L5D1_HALH1</name>
<reference key="2">
    <citation type="submission" date="2011-04" db="EMBL/GenBank/DDBJ databases">
        <title>Complete sequence of chromosome of Haliscomenobacter hydrossis DSM 1100.</title>
        <authorList>
            <consortium name="US DOE Joint Genome Institute (JGI-PGF)"/>
            <person name="Lucas S."/>
            <person name="Han J."/>
            <person name="Lapidus A."/>
            <person name="Bruce D."/>
            <person name="Goodwin L."/>
            <person name="Pitluck S."/>
            <person name="Peters L."/>
            <person name="Kyrpides N."/>
            <person name="Mavromatis K."/>
            <person name="Ivanova N."/>
            <person name="Ovchinnikova G."/>
            <person name="Pagani I."/>
            <person name="Daligault H."/>
            <person name="Detter J.C."/>
            <person name="Han C."/>
            <person name="Land M."/>
            <person name="Hauser L."/>
            <person name="Markowitz V."/>
            <person name="Cheng J.-F."/>
            <person name="Hugenholtz P."/>
            <person name="Woyke T."/>
            <person name="Wu D."/>
            <person name="Verbarg S."/>
            <person name="Frueling A."/>
            <person name="Brambilla E."/>
            <person name="Klenk H.-P."/>
            <person name="Eisen J.A."/>
        </authorList>
    </citation>
    <scope>NUCLEOTIDE SEQUENCE</scope>
    <source>
        <strain>DSM 1100</strain>
    </source>
</reference>
<dbReference type="STRING" id="760192.Halhy_1926"/>
<reference evidence="1 2" key="1">
    <citation type="journal article" date="2011" name="Stand. Genomic Sci.">
        <title>Complete genome sequence of Haliscomenobacter hydrossis type strain (O).</title>
        <authorList>
            <consortium name="US DOE Joint Genome Institute (JGI-PGF)"/>
            <person name="Daligault H."/>
            <person name="Lapidus A."/>
            <person name="Zeytun A."/>
            <person name="Nolan M."/>
            <person name="Lucas S."/>
            <person name="Del Rio T.G."/>
            <person name="Tice H."/>
            <person name="Cheng J.F."/>
            <person name="Tapia R."/>
            <person name="Han C."/>
            <person name="Goodwin L."/>
            <person name="Pitluck S."/>
            <person name="Liolios K."/>
            <person name="Pagani I."/>
            <person name="Ivanova N."/>
            <person name="Huntemann M."/>
            <person name="Mavromatis K."/>
            <person name="Mikhailova N."/>
            <person name="Pati A."/>
            <person name="Chen A."/>
            <person name="Palaniappan K."/>
            <person name="Land M."/>
            <person name="Hauser L."/>
            <person name="Brambilla E.M."/>
            <person name="Rohde M."/>
            <person name="Verbarg S."/>
            <person name="Goker M."/>
            <person name="Bristow J."/>
            <person name="Eisen J.A."/>
            <person name="Markowitz V."/>
            <person name="Hugenholtz P."/>
            <person name="Kyrpides N.C."/>
            <person name="Klenk H.P."/>
            <person name="Woyke T."/>
        </authorList>
    </citation>
    <scope>NUCLEOTIDE SEQUENCE [LARGE SCALE GENOMIC DNA]</scope>
    <source>
        <strain evidence="2">ATCC 27775 / DSM 1100 / LMG 10767 / O</strain>
    </source>
</reference>
<gene>
    <name evidence="1" type="ordered locus">Halhy_1926</name>
</gene>
<keyword evidence="2" id="KW-1185">Reference proteome</keyword>
<dbReference type="Proteomes" id="UP000008461">
    <property type="component" value="Chromosome"/>
</dbReference>
<accession>F4L5D1</accession>
<dbReference type="AlphaFoldDB" id="F4L5D1"/>
<organism evidence="1 2">
    <name type="scientific">Haliscomenobacter hydrossis (strain ATCC 27775 / DSM 1100 / LMG 10767 / O)</name>
    <dbReference type="NCBI Taxonomy" id="760192"/>
    <lineage>
        <taxon>Bacteria</taxon>
        <taxon>Pseudomonadati</taxon>
        <taxon>Bacteroidota</taxon>
        <taxon>Saprospiria</taxon>
        <taxon>Saprospirales</taxon>
        <taxon>Haliscomenobacteraceae</taxon>
        <taxon>Haliscomenobacter</taxon>
    </lineage>
</organism>
<proteinExistence type="predicted"/>
<evidence type="ECO:0000313" key="2">
    <source>
        <dbReference type="Proteomes" id="UP000008461"/>
    </source>
</evidence>
<dbReference type="HOGENOM" id="CLU_1466276_0_0_10"/>
<dbReference type="EMBL" id="CP002691">
    <property type="protein sequence ID" value="AEE49811.1"/>
    <property type="molecule type" value="Genomic_DNA"/>
</dbReference>
<protein>
    <recommendedName>
        <fullName evidence="3">Outer membrane protein beta-barrel domain-containing protein</fullName>
    </recommendedName>
</protein>
<sequence length="184" mass="20576">MLTTTLILLTALCWGEAQSRLLYQVSVNFPAFGLPGYRLSENFQNLGLSAGITYPFNPNETTGLRLDLGYYRTRAQGSSLYVQSQFSLHPRIGDKLEAGIDLGAGYQIVGAAGPGWVRDTEGQWHKQNNQKGLFFVPAGLHLGYRINNTWRPFVQYQAQVLLGYNEAFPVFPVHLLTLGQTFKF</sequence>
<evidence type="ECO:0000313" key="1">
    <source>
        <dbReference type="EMBL" id="AEE49811.1"/>
    </source>
</evidence>
<evidence type="ECO:0008006" key="3">
    <source>
        <dbReference type="Google" id="ProtNLM"/>
    </source>
</evidence>